<reference evidence="1 2" key="1">
    <citation type="submission" date="2019-11" db="EMBL/GenBank/DDBJ databases">
        <title>Whole-genome sequence of a Rhodoblastus acidophilus DSM 142.</title>
        <authorList>
            <person name="Kyndt J.A."/>
            <person name="Meyer T.E."/>
        </authorList>
    </citation>
    <scope>NUCLEOTIDE SEQUENCE [LARGE SCALE GENOMIC DNA]</scope>
    <source>
        <strain evidence="1 2">DSM 142</strain>
    </source>
</reference>
<sequence>MRAETLLRKLRLQEALSEAELTAYLGKLTPDGALPPLEALTLLEMLGQRTGNLSIEDIKAVSSLASGNPLPAEKGGGIDETQAMRAIISKLSR</sequence>
<comment type="caution">
    <text evidence="1">The sequence shown here is derived from an EMBL/GenBank/DDBJ whole genome shotgun (WGS) entry which is preliminary data.</text>
</comment>
<protein>
    <submittedName>
        <fullName evidence="1">Uncharacterized protein</fullName>
    </submittedName>
</protein>
<name>A0A6N8DW81_RHOAC</name>
<evidence type="ECO:0000313" key="1">
    <source>
        <dbReference type="EMBL" id="MTV33134.1"/>
    </source>
</evidence>
<dbReference type="Proteomes" id="UP000439113">
    <property type="component" value="Unassembled WGS sequence"/>
</dbReference>
<organism evidence="1 2">
    <name type="scientific">Rhodoblastus acidophilus</name>
    <name type="common">Rhodopseudomonas acidophila</name>
    <dbReference type="NCBI Taxonomy" id="1074"/>
    <lineage>
        <taxon>Bacteria</taxon>
        <taxon>Pseudomonadati</taxon>
        <taxon>Pseudomonadota</taxon>
        <taxon>Alphaproteobacteria</taxon>
        <taxon>Hyphomicrobiales</taxon>
        <taxon>Rhodoblastaceae</taxon>
        <taxon>Rhodoblastus</taxon>
    </lineage>
</organism>
<evidence type="ECO:0000313" key="2">
    <source>
        <dbReference type="Proteomes" id="UP000439113"/>
    </source>
</evidence>
<dbReference type="AlphaFoldDB" id="A0A6N8DW81"/>
<dbReference type="RefSeq" id="WP_155447815.1">
    <property type="nucleotide sequence ID" value="NZ_JAOQNR010000025.1"/>
</dbReference>
<accession>A0A6N8DW81</accession>
<proteinExistence type="predicted"/>
<gene>
    <name evidence="1" type="ORF">GJ654_19305</name>
</gene>
<dbReference type="EMBL" id="WNKS01000027">
    <property type="protein sequence ID" value="MTV33134.1"/>
    <property type="molecule type" value="Genomic_DNA"/>
</dbReference>